<dbReference type="EMBL" id="JAGKSQ010000002">
    <property type="protein sequence ID" value="MBP3950442.1"/>
    <property type="molecule type" value="Genomic_DNA"/>
</dbReference>
<evidence type="ECO:0008006" key="4">
    <source>
        <dbReference type="Google" id="ProtNLM"/>
    </source>
</evidence>
<protein>
    <recommendedName>
        <fullName evidence="4">DUF4025 domain-containing protein</fullName>
    </recommendedName>
</protein>
<evidence type="ECO:0000256" key="1">
    <source>
        <dbReference type="SAM" id="MobiDB-lite"/>
    </source>
</evidence>
<reference evidence="2" key="1">
    <citation type="submission" date="2021-03" db="EMBL/GenBank/DDBJ databases">
        <title>Bacillus suaedae sp. nov., isolated from Suaeda aralocaspica.</title>
        <authorList>
            <person name="Lei R.F.R."/>
        </authorList>
    </citation>
    <scope>NUCLEOTIDE SEQUENCE</scope>
    <source>
        <strain evidence="2">YZJH907-2</strain>
    </source>
</reference>
<accession>A0A941ANK4</accession>
<dbReference type="Proteomes" id="UP000678228">
    <property type="component" value="Unassembled WGS sequence"/>
</dbReference>
<proteinExistence type="predicted"/>
<organism evidence="2 3">
    <name type="scientific">Halalkalibacter suaedae</name>
    <dbReference type="NCBI Taxonomy" id="2822140"/>
    <lineage>
        <taxon>Bacteria</taxon>
        <taxon>Bacillati</taxon>
        <taxon>Bacillota</taxon>
        <taxon>Bacilli</taxon>
        <taxon>Bacillales</taxon>
        <taxon>Bacillaceae</taxon>
        <taxon>Halalkalibacter</taxon>
    </lineage>
</organism>
<evidence type="ECO:0000313" key="3">
    <source>
        <dbReference type="Proteomes" id="UP000678228"/>
    </source>
</evidence>
<name>A0A941ANK4_9BACI</name>
<keyword evidence="3" id="KW-1185">Reference proteome</keyword>
<evidence type="ECO:0000313" key="2">
    <source>
        <dbReference type="EMBL" id="MBP3950442.1"/>
    </source>
</evidence>
<feature type="region of interest" description="Disordered" evidence="1">
    <location>
        <begin position="1"/>
        <end position="36"/>
    </location>
</feature>
<gene>
    <name evidence="2" type="ORF">J7W16_04800</name>
</gene>
<sequence length="68" mass="7680">MKEKQQTFKMPNQANVGGEIGVRTDLDPLHPSATIDRYAGDSVDEHKELEKANEHFADEELSQQNNNL</sequence>
<dbReference type="AlphaFoldDB" id="A0A941ANK4"/>
<comment type="caution">
    <text evidence="2">The sequence shown here is derived from an EMBL/GenBank/DDBJ whole genome shotgun (WGS) entry which is preliminary data.</text>
</comment>
<dbReference type="RefSeq" id="WP_210596085.1">
    <property type="nucleotide sequence ID" value="NZ_JAGKSQ010000002.1"/>
</dbReference>